<dbReference type="AlphaFoldDB" id="A0A8D8VWQ7"/>
<feature type="chain" id="PRO_5036262341" description="Secreted protein" evidence="1">
    <location>
        <begin position="27"/>
        <end position="135"/>
    </location>
</feature>
<accession>A0A8D8VWQ7</accession>
<dbReference type="EMBL" id="HBUF01428078">
    <property type="protein sequence ID" value="CAG6741628.1"/>
    <property type="molecule type" value="Transcribed_RNA"/>
</dbReference>
<proteinExistence type="predicted"/>
<organism evidence="2">
    <name type="scientific">Cacopsylla melanoneura</name>
    <dbReference type="NCBI Taxonomy" id="428564"/>
    <lineage>
        <taxon>Eukaryota</taxon>
        <taxon>Metazoa</taxon>
        <taxon>Ecdysozoa</taxon>
        <taxon>Arthropoda</taxon>
        <taxon>Hexapoda</taxon>
        <taxon>Insecta</taxon>
        <taxon>Pterygota</taxon>
        <taxon>Neoptera</taxon>
        <taxon>Paraneoptera</taxon>
        <taxon>Hemiptera</taxon>
        <taxon>Sternorrhyncha</taxon>
        <taxon>Psylloidea</taxon>
        <taxon>Psyllidae</taxon>
        <taxon>Psyllinae</taxon>
        <taxon>Cacopsylla</taxon>
    </lineage>
</organism>
<name>A0A8D8VWQ7_9HEMI</name>
<sequence>MSFLSSTTPLLVTLAFIFLQPFTVSTDSVTEHPEMVPSMALDGVCKQTNTAVCPKGFRDSEPVCESYAKAAGGKSSRCTAENGCSFMIKVNGVNNVVYVSHGKKITEDNQPSVTYKTCPNNGMILYTVGFPDVRN</sequence>
<keyword evidence="1" id="KW-0732">Signal</keyword>
<reference evidence="2" key="1">
    <citation type="submission" date="2021-05" db="EMBL/GenBank/DDBJ databases">
        <authorList>
            <person name="Alioto T."/>
            <person name="Alioto T."/>
            <person name="Gomez Garrido J."/>
        </authorList>
    </citation>
    <scope>NUCLEOTIDE SEQUENCE</scope>
</reference>
<feature type="signal peptide" evidence="1">
    <location>
        <begin position="1"/>
        <end position="26"/>
    </location>
</feature>
<protein>
    <recommendedName>
        <fullName evidence="3">Secreted protein</fullName>
    </recommendedName>
</protein>
<dbReference type="EMBL" id="HBUF01098055">
    <property type="protein sequence ID" value="CAG6637368.1"/>
    <property type="molecule type" value="Transcribed_RNA"/>
</dbReference>
<evidence type="ECO:0000256" key="1">
    <source>
        <dbReference type="SAM" id="SignalP"/>
    </source>
</evidence>
<evidence type="ECO:0008006" key="3">
    <source>
        <dbReference type="Google" id="ProtNLM"/>
    </source>
</evidence>
<evidence type="ECO:0000313" key="2">
    <source>
        <dbReference type="EMBL" id="CAG6637368.1"/>
    </source>
</evidence>